<name>A0A837DXC9_9LACO</name>
<evidence type="ECO:0000313" key="1">
    <source>
        <dbReference type="EMBL" id="KIC05626.1"/>
    </source>
</evidence>
<protein>
    <submittedName>
        <fullName evidence="1">Transposase, IS116-IS110-IS902 family</fullName>
    </submittedName>
</protein>
<proteinExistence type="predicted"/>
<accession>A0A837DXC9</accession>
<organism evidence="1 2">
    <name type="scientific">Ligilactobacillus ruminis DPC 6832</name>
    <dbReference type="NCBI Taxonomy" id="1402208"/>
    <lineage>
        <taxon>Bacteria</taxon>
        <taxon>Bacillati</taxon>
        <taxon>Bacillota</taxon>
        <taxon>Bacilli</taxon>
        <taxon>Lactobacillales</taxon>
        <taxon>Lactobacillaceae</taxon>
        <taxon>Ligilactobacillus</taxon>
    </lineage>
</organism>
<dbReference type="AlphaFoldDB" id="A0A837DXC9"/>
<comment type="caution">
    <text evidence="1">The sequence shown here is derived from an EMBL/GenBank/DDBJ whole genome shotgun (WGS) entry which is preliminary data.</text>
</comment>
<dbReference type="EMBL" id="AWYA01000008">
    <property type="protein sequence ID" value="KIC05626.1"/>
    <property type="molecule type" value="Genomic_DNA"/>
</dbReference>
<reference evidence="1 2" key="1">
    <citation type="journal article" date="2015" name="BMC Microbiol.">
        <title>Lactobacillus ruminis strains cluster according to their mammalian gut source.</title>
        <authorList>
            <person name="O' Donnell M.M."/>
            <person name="Harris H.M."/>
            <person name="Lynch D.B."/>
            <person name="Ross R.P."/>
            <person name="O'Toole P.W."/>
        </authorList>
    </citation>
    <scope>NUCLEOTIDE SEQUENCE [LARGE SCALE GENOMIC DNA]</scope>
    <source>
        <strain evidence="1 2">DPC 6832</strain>
    </source>
</reference>
<dbReference type="Proteomes" id="UP000031011">
    <property type="component" value="Unassembled WGS sequence"/>
</dbReference>
<evidence type="ECO:0000313" key="2">
    <source>
        <dbReference type="Proteomes" id="UP000031011"/>
    </source>
</evidence>
<sequence>MNLSNVLPAPNIKTTIAMPTNKSSVSNVSLKSNGKKIKTANTTVLTAIVEVLKNIVSLSNAERTTNLNKA</sequence>
<gene>
    <name evidence="1" type="ORF">LRN_1575</name>
</gene>